<feature type="transmembrane region" description="Helical" evidence="1">
    <location>
        <begin position="46"/>
        <end position="73"/>
    </location>
</feature>
<sequence>GGAMVISLQEKKVLNECQTILSALALSVPVFLREFFSYFLPTALSVLGWALGSFYLCLRILVIGVKVVFVILVGRKSPVQNWGQEKISKKKEKIKFKNIVRRGWENSIKPLKRILITIPLAVFIIFELEGLGVFRYLALVAGGIGLSSEVVPVIASYIISPIMGLSMLAALYQQGNILLNEALKTMLLTSLFHLPVITLRFLGTYYLGVYGPRLGIKLAAISFALSILVYIGCLFVILVI</sequence>
<feature type="transmembrane region" description="Helical" evidence="1">
    <location>
        <begin position="185"/>
        <end position="207"/>
    </location>
</feature>
<dbReference type="Proteomes" id="UP000280417">
    <property type="component" value="Unassembled WGS sequence"/>
</dbReference>
<proteinExistence type="predicted"/>
<name>A0A662DIB0_UNCAE</name>
<evidence type="ECO:0000313" key="3">
    <source>
        <dbReference type="Proteomes" id="UP000280417"/>
    </source>
</evidence>
<accession>A0A662DIB0</accession>
<feature type="non-terminal residue" evidence="2">
    <location>
        <position position="1"/>
    </location>
</feature>
<feature type="transmembrane region" description="Helical" evidence="1">
    <location>
        <begin position="114"/>
        <end position="138"/>
    </location>
</feature>
<dbReference type="EMBL" id="QMQA01000063">
    <property type="protein sequence ID" value="RLE14043.1"/>
    <property type="molecule type" value="Genomic_DNA"/>
</dbReference>
<evidence type="ECO:0000256" key="1">
    <source>
        <dbReference type="SAM" id="Phobius"/>
    </source>
</evidence>
<feature type="transmembrane region" description="Helical" evidence="1">
    <location>
        <begin position="20"/>
        <end position="40"/>
    </location>
</feature>
<dbReference type="AlphaFoldDB" id="A0A662DIB0"/>
<comment type="caution">
    <text evidence="2">The sequence shown here is derived from an EMBL/GenBank/DDBJ whole genome shotgun (WGS) entry which is preliminary data.</text>
</comment>
<gene>
    <name evidence="2" type="ORF">DRJ04_03105</name>
</gene>
<reference evidence="2 3" key="1">
    <citation type="submission" date="2018-06" db="EMBL/GenBank/DDBJ databases">
        <title>Extensive metabolic versatility and redundancy in microbially diverse, dynamic hydrothermal sediments.</title>
        <authorList>
            <person name="Dombrowski N."/>
            <person name="Teske A."/>
            <person name="Baker B.J."/>
        </authorList>
    </citation>
    <scope>NUCLEOTIDE SEQUENCE [LARGE SCALE GENOMIC DNA]</scope>
    <source>
        <strain evidence="2">B3_G15</strain>
    </source>
</reference>
<keyword evidence="1" id="KW-1133">Transmembrane helix</keyword>
<protein>
    <recommendedName>
        <fullName evidence="4">Nucleoside recognition protein</fullName>
    </recommendedName>
</protein>
<evidence type="ECO:0008006" key="4">
    <source>
        <dbReference type="Google" id="ProtNLM"/>
    </source>
</evidence>
<dbReference type="PANTHER" id="PTHR38139">
    <property type="entry name" value="GATE DOMAIN-CONTAINING PROTEIN"/>
    <property type="match status" value="1"/>
</dbReference>
<evidence type="ECO:0000313" key="2">
    <source>
        <dbReference type="EMBL" id="RLE14043.1"/>
    </source>
</evidence>
<keyword evidence="1" id="KW-0472">Membrane</keyword>
<dbReference type="PANTHER" id="PTHR38139:SF1">
    <property type="entry name" value="NUCLEOSIDE TRANSPORTER_FEOB GTPASE GATE DOMAIN-CONTAINING PROTEIN"/>
    <property type="match status" value="1"/>
</dbReference>
<keyword evidence="1" id="KW-0812">Transmembrane</keyword>
<organism evidence="2 3">
    <name type="scientific">Aerophobetes bacterium</name>
    <dbReference type="NCBI Taxonomy" id="2030807"/>
    <lineage>
        <taxon>Bacteria</taxon>
        <taxon>Candidatus Aerophobota</taxon>
    </lineage>
</organism>
<feature type="transmembrane region" description="Helical" evidence="1">
    <location>
        <begin position="150"/>
        <end position="173"/>
    </location>
</feature>
<dbReference type="InterPro" id="IPR038880">
    <property type="entry name" value="MJ0871-like"/>
</dbReference>
<feature type="transmembrane region" description="Helical" evidence="1">
    <location>
        <begin position="219"/>
        <end position="239"/>
    </location>
</feature>